<sequence>MARALVAQPPAKAPWARCLLRRDGHDGDFHAEVKTDWAPDEAVRQSRAGIFNAMKTAVKESPGGATWNNNGKTWLLRGGVTAAEGLIQNLRDLGFTFADGEVDNFLQIKRKECPVPSAPFEDAFADEDADLDEWLSSGVLDSIEEGLRKQEQAVPASAPEVHASNSMRSGLSVRISGVMSHPQLNGCLGTLDAVEESSDGGPRWLVSVKGQQYSLPEEKLRLEPVPEALVTDPPPSTDELPHSQEKPDPATAATEPTSSRAEPSEAQEPLERRDQRECAICMEEPATTVFVPCGHMAACRTCGERFSKKPCPVCRKKIKAFDEGGHGCEILRVQQVFAV</sequence>
<dbReference type="EMBL" id="CAXAMM010039062">
    <property type="protein sequence ID" value="CAK9083472.1"/>
    <property type="molecule type" value="Genomic_DNA"/>
</dbReference>
<keyword evidence="1" id="KW-0479">Metal-binding</keyword>
<evidence type="ECO:0000259" key="6">
    <source>
        <dbReference type="PROSITE" id="PS50089"/>
    </source>
</evidence>
<dbReference type="PANTHER" id="PTHR46858:SF5">
    <property type="entry name" value="E3 UBIQUITIN-PROTEIN LIGASE APD1-RELATED"/>
    <property type="match status" value="1"/>
</dbReference>
<evidence type="ECO:0000313" key="8">
    <source>
        <dbReference type="Proteomes" id="UP001642464"/>
    </source>
</evidence>
<comment type="caution">
    <text evidence="7">The sequence shown here is derived from an EMBL/GenBank/DDBJ whole genome shotgun (WGS) entry which is preliminary data.</text>
</comment>
<dbReference type="Gene3D" id="3.30.40.10">
    <property type="entry name" value="Zinc/RING finger domain, C3HC4 (zinc finger)"/>
    <property type="match status" value="1"/>
</dbReference>
<dbReference type="GO" id="GO:0016740">
    <property type="term" value="F:transferase activity"/>
    <property type="evidence" value="ECO:0007669"/>
    <property type="project" value="UniProtKB-KW"/>
</dbReference>
<organism evidence="7 8">
    <name type="scientific">Durusdinium trenchii</name>
    <dbReference type="NCBI Taxonomy" id="1381693"/>
    <lineage>
        <taxon>Eukaryota</taxon>
        <taxon>Sar</taxon>
        <taxon>Alveolata</taxon>
        <taxon>Dinophyceae</taxon>
        <taxon>Suessiales</taxon>
        <taxon>Symbiodiniaceae</taxon>
        <taxon>Durusdinium</taxon>
    </lineage>
</organism>
<keyword evidence="3" id="KW-0862">Zinc</keyword>
<accession>A0ABP0Q5F4</accession>
<feature type="region of interest" description="Disordered" evidence="5">
    <location>
        <begin position="217"/>
        <end position="272"/>
    </location>
</feature>
<keyword evidence="2 4" id="KW-0863">Zinc-finger</keyword>
<protein>
    <submittedName>
        <fullName evidence="7">Baculoviral IAP repeat-containing protein 7-B (E3 ubiquitin-protein ligase EIAP-B) (Embryonic/Egg IAP-B) (EIAP/XLX-B) (RING-type E3 ubiquitin transferase EIAP-B)</fullName>
    </submittedName>
</protein>
<feature type="domain" description="RING-type" evidence="6">
    <location>
        <begin position="278"/>
        <end position="315"/>
    </location>
</feature>
<proteinExistence type="predicted"/>
<dbReference type="PROSITE" id="PS50089">
    <property type="entry name" value="ZF_RING_2"/>
    <property type="match status" value="1"/>
</dbReference>
<evidence type="ECO:0000256" key="2">
    <source>
        <dbReference type="ARBA" id="ARBA00022771"/>
    </source>
</evidence>
<evidence type="ECO:0000256" key="3">
    <source>
        <dbReference type="ARBA" id="ARBA00022833"/>
    </source>
</evidence>
<name>A0ABP0Q5F4_9DINO</name>
<dbReference type="PANTHER" id="PTHR46858">
    <property type="entry name" value="OS05G0521000 PROTEIN"/>
    <property type="match status" value="1"/>
</dbReference>
<evidence type="ECO:0000256" key="4">
    <source>
        <dbReference type="PROSITE-ProRule" id="PRU00175"/>
    </source>
</evidence>
<keyword evidence="8" id="KW-1185">Reference proteome</keyword>
<reference evidence="7 8" key="1">
    <citation type="submission" date="2024-02" db="EMBL/GenBank/DDBJ databases">
        <authorList>
            <person name="Chen Y."/>
            <person name="Shah S."/>
            <person name="Dougan E. K."/>
            <person name="Thang M."/>
            <person name="Chan C."/>
        </authorList>
    </citation>
    <scope>NUCLEOTIDE SEQUENCE [LARGE SCALE GENOMIC DNA]</scope>
</reference>
<dbReference type="InterPro" id="IPR013083">
    <property type="entry name" value="Znf_RING/FYVE/PHD"/>
</dbReference>
<evidence type="ECO:0000256" key="1">
    <source>
        <dbReference type="ARBA" id="ARBA00022723"/>
    </source>
</evidence>
<keyword evidence="7" id="KW-0808">Transferase</keyword>
<feature type="compositionally biased region" description="Basic and acidic residues" evidence="5">
    <location>
        <begin position="239"/>
        <end position="248"/>
    </location>
</feature>
<gene>
    <name evidence="7" type="ORF">SCF082_LOCUS39621</name>
</gene>
<evidence type="ECO:0000256" key="5">
    <source>
        <dbReference type="SAM" id="MobiDB-lite"/>
    </source>
</evidence>
<dbReference type="Proteomes" id="UP001642464">
    <property type="component" value="Unassembled WGS sequence"/>
</dbReference>
<dbReference type="SMART" id="SM00184">
    <property type="entry name" value="RING"/>
    <property type="match status" value="1"/>
</dbReference>
<evidence type="ECO:0000313" key="7">
    <source>
        <dbReference type="EMBL" id="CAK9083472.1"/>
    </source>
</evidence>
<dbReference type="InterPro" id="IPR001841">
    <property type="entry name" value="Znf_RING"/>
</dbReference>
<dbReference type="Pfam" id="PF13920">
    <property type="entry name" value="zf-C3HC4_3"/>
    <property type="match status" value="1"/>
</dbReference>
<dbReference type="SUPFAM" id="SSF57850">
    <property type="entry name" value="RING/U-box"/>
    <property type="match status" value="1"/>
</dbReference>